<keyword evidence="4" id="KW-0472">Membrane</keyword>
<dbReference type="PANTHER" id="PTHR45710:SF8">
    <property type="entry name" value="RERATING FAMILY MEMBER 4"/>
    <property type="match status" value="1"/>
</dbReference>
<keyword evidence="2" id="KW-0430">Lectin</keyword>
<dbReference type="InterPro" id="IPR001304">
    <property type="entry name" value="C-type_lectin-like"/>
</dbReference>
<keyword evidence="4" id="KW-1133">Transmembrane helix</keyword>
<dbReference type="GO" id="GO:0005886">
    <property type="term" value="C:plasma membrane"/>
    <property type="evidence" value="ECO:0007669"/>
    <property type="project" value="UniProtKB-SubCell"/>
</dbReference>
<dbReference type="SMART" id="SM00034">
    <property type="entry name" value="CLECT"/>
    <property type="match status" value="1"/>
</dbReference>
<organism evidence="6 7">
    <name type="scientific">Pleurodeles waltl</name>
    <name type="common">Iberian ribbed newt</name>
    <dbReference type="NCBI Taxonomy" id="8319"/>
    <lineage>
        <taxon>Eukaryota</taxon>
        <taxon>Metazoa</taxon>
        <taxon>Chordata</taxon>
        <taxon>Craniata</taxon>
        <taxon>Vertebrata</taxon>
        <taxon>Euteleostomi</taxon>
        <taxon>Amphibia</taxon>
        <taxon>Batrachia</taxon>
        <taxon>Caudata</taxon>
        <taxon>Salamandroidea</taxon>
        <taxon>Salamandridae</taxon>
        <taxon>Pleurodelinae</taxon>
        <taxon>Pleurodeles</taxon>
    </lineage>
</organism>
<dbReference type="PANTHER" id="PTHR45710">
    <property type="entry name" value="C-TYPE LECTIN DOMAIN-CONTAINING PROTEIN 180"/>
    <property type="match status" value="1"/>
</dbReference>
<evidence type="ECO:0000259" key="5">
    <source>
        <dbReference type="PROSITE" id="PS50041"/>
    </source>
</evidence>
<accession>A0AAV7P1N3</accession>
<feature type="transmembrane region" description="Helical" evidence="4">
    <location>
        <begin position="75"/>
        <end position="93"/>
    </location>
</feature>
<dbReference type="PROSITE" id="PS50041">
    <property type="entry name" value="C_TYPE_LECTIN_2"/>
    <property type="match status" value="1"/>
</dbReference>
<dbReference type="SUPFAM" id="SSF56436">
    <property type="entry name" value="C-type lectin-like"/>
    <property type="match status" value="1"/>
</dbReference>
<proteinExistence type="predicted"/>
<reference evidence="6" key="1">
    <citation type="journal article" date="2022" name="bioRxiv">
        <title>Sequencing and chromosome-scale assembly of the giantPleurodeles waltlgenome.</title>
        <authorList>
            <person name="Brown T."/>
            <person name="Elewa A."/>
            <person name="Iarovenko S."/>
            <person name="Subramanian E."/>
            <person name="Araus A.J."/>
            <person name="Petzold A."/>
            <person name="Susuki M."/>
            <person name="Suzuki K.-i.T."/>
            <person name="Hayashi T."/>
            <person name="Toyoda A."/>
            <person name="Oliveira C."/>
            <person name="Osipova E."/>
            <person name="Leigh N.D."/>
            <person name="Simon A."/>
            <person name="Yun M.H."/>
        </authorList>
    </citation>
    <scope>NUCLEOTIDE SEQUENCE</scope>
    <source>
        <strain evidence="6">20211129_DDA</strain>
        <tissue evidence="6">Liver</tissue>
    </source>
</reference>
<comment type="caution">
    <text evidence="6">The sequence shown here is derived from an EMBL/GenBank/DDBJ whole genome shotgun (WGS) entry which is preliminary data.</text>
</comment>
<keyword evidence="4" id="KW-0812">Transmembrane</keyword>
<gene>
    <name evidence="6" type="ORF">NDU88_000661</name>
</gene>
<dbReference type="InterPro" id="IPR033992">
    <property type="entry name" value="NKR-like_CTLD"/>
</dbReference>
<comment type="subcellular location">
    <subcellularLocation>
        <location evidence="1">Cell membrane</location>
        <topology evidence="1">Single-pass type II membrane protein</topology>
    </subcellularLocation>
</comment>
<protein>
    <recommendedName>
        <fullName evidence="5">C-type lectin domain-containing protein</fullName>
    </recommendedName>
</protein>
<dbReference type="InterPro" id="IPR050828">
    <property type="entry name" value="C-type_lectin/matrix_domain"/>
</dbReference>
<feature type="region of interest" description="Disordered" evidence="3">
    <location>
        <begin position="10"/>
        <end position="40"/>
    </location>
</feature>
<dbReference type="Gene3D" id="3.10.100.10">
    <property type="entry name" value="Mannose-Binding Protein A, subunit A"/>
    <property type="match status" value="1"/>
</dbReference>
<evidence type="ECO:0000313" key="6">
    <source>
        <dbReference type="EMBL" id="KAJ1122157.1"/>
    </source>
</evidence>
<dbReference type="Proteomes" id="UP001066276">
    <property type="component" value="Chromosome 7"/>
</dbReference>
<dbReference type="AlphaFoldDB" id="A0AAV7P1N3"/>
<evidence type="ECO:0000256" key="4">
    <source>
        <dbReference type="SAM" id="Phobius"/>
    </source>
</evidence>
<dbReference type="CDD" id="cd03593">
    <property type="entry name" value="CLECT_NK_receptors_like"/>
    <property type="match status" value="1"/>
</dbReference>
<dbReference type="Pfam" id="PF00059">
    <property type="entry name" value="Lectin_C"/>
    <property type="match status" value="1"/>
</dbReference>
<keyword evidence="7" id="KW-1185">Reference proteome</keyword>
<dbReference type="InterPro" id="IPR016186">
    <property type="entry name" value="C-type_lectin-like/link_sf"/>
</dbReference>
<feature type="domain" description="C-type lectin" evidence="5">
    <location>
        <begin position="134"/>
        <end position="237"/>
    </location>
</feature>
<evidence type="ECO:0000256" key="1">
    <source>
        <dbReference type="ARBA" id="ARBA00004401"/>
    </source>
</evidence>
<sequence>MDHLVNSHVTEVERAYEGPENQKVLLPTNAAGGAGVKAPESSVTRRPLSWVKLSLMPETTQKDLIRRLTTFERSVVITVLAVVIIVLAVAFGVSKAQELSEEGVQTIHVQSSVDQGKDPRTQGRRACDDGWIWYSSKCYYFSEAEGNWTMANDSCTTLNSLLAVIDNPLELDFVVRYNGVSDHWIGLKKDPNGTWKWCNGIKFNNWFKISEFSECAFLYYHHIRSGECFNARKWICTRISSDERGRKNRSLQLMTQSSREHFIKPR</sequence>
<evidence type="ECO:0000313" key="7">
    <source>
        <dbReference type="Proteomes" id="UP001066276"/>
    </source>
</evidence>
<dbReference type="EMBL" id="JANPWB010000011">
    <property type="protein sequence ID" value="KAJ1122157.1"/>
    <property type="molecule type" value="Genomic_DNA"/>
</dbReference>
<evidence type="ECO:0000256" key="3">
    <source>
        <dbReference type="SAM" id="MobiDB-lite"/>
    </source>
</evidence>
<dbReference type="InterPro" id="IPR016187">
    <property type="entry name" value="CTDL_fold"/>
</dbReference>
<dbReference type="GO" id="GO:0030246">
    <property type="term" value="F:carbohydrate binding"/>
    <property type="evidence" value="ECO:0007669"/>
    <property type="project" value="UniProtKB-KW"/>
</dbReference>
<name>A0AAV7P1N3_PLEWA</name>
<evidence type="ECO:0000256" key="2">
    <source>
        <dbReference type="ARBA" id="ARBA00022734"/>
    </source>
</evidence>